<evidence type="ECO:0000313" key="3">
    <source>
        <dbReference type="EMBL" id="MAA19975.1"/>
    </source>
</evidence>
<evidence type="ECO:0008006" key="4">
    <source>
        <dbReference type="Google" id="ProtNLM"/>
    </source>
</evidence>
<feature type="signal peptide" evidence="2">
    <location>
        <begin position="1"/>
        <end position="18"/>
    </location>
</feature>
<feature type="region of interest" description="Disordered" evidence="1">
    <location>
        <begin position="69"/>
        <end position="104"/>
    </location>
</feature>
<accession>A0A224YSR6</accession>
<organism evidence="3">
    <name type="scientific">Rhipicephalus zambeziensis</name>
    <dbReference type="NCBI Taxonomy" id="60191"/>
    <lineage>
        <taxon>Eukaryota</taxon>
        <taxon>Metazoa</taxon>
        <taxon>Ecdysozoa</taxon>
        <taxon>Arthropoda</taxon>
        <taxon>Chelicerata</taxon>
        <taxon>Arachnida</taxon>
        <taxon>Acari</taxon>
        <taxon>Parasitiformes</taxon>
        <taxon>Ixodida</taxon>
        <taxon>Ixodoidea</taxon>
        <taxon>Ixodidae</taxon>
        <taxon>Rhipicephalinae</taxon>
        <taxon>Rhipicephalus</taxon>
        <taxon>Rhipicephalus</taxon>
    </lineage>
</organism>
<dbReference type="AlphaFoldDB" id="A0A224YSR6"/>
<sequence length="104" mass="11506">MRGLIAVTALVLLGLVQAFPSNVQPPRTPIPKRTMRKGPLKLTERVLMPMGISARRFYTGFAYASEGPELQERSIAETNDGSKSPFPEERSVKESLLSAYPPFD</sequence>
<keyword evidence="2" id="KW-0732">Signal</keyword>
<dbReference type="EMBL" id="GFPF01008829">
    <property type="protein sequence ID" value="MAA19975.1"/>
    <property type="molecule type" value="Transcribed_RNA"/>
</dbReference>
<feature type="chain" id="PRO_5013347703" description="Pancreatic trypsin inhibitor" evidence="2">
    <location>
        <begin position="19"/>
        <end position="104"/>
    </location>
</feature>
<proteinExistence type="predicted"/>
<evidence type="ECO:0000256" key="2">
    <source>
        <dbReference type="SAM" id="SignalP"/>
    </source>
</evidence>
<evidence type="ECO:0000256" key="1">
    <source>
        <dbReference type="SAM" id="MobiDB-lite"/>
    </source>
</evidence>
<name>A0A224YSR6_9ACAR</name>
<reference evidence="3" key="1">
    <citation type="journal article" date="2017" name="Parasit. Vectors">
        <title>Sialotranscriptomics of Rhipicephalus zambeziensis reveals intricate expression profiles of secretory proteins and suggests tight temporal transcriptional regulation during blood-feeding.</title>
        <authorList>
            <person name="de Castro M.H."/>
            <person name="de Klerk D."/>
            <person name="Pienaar R."/>
            <person name="Rees D.J.G."/>
            <person name="Mans B.J."/>
        </authorList>
    </citation>
    <scope>NUCLEOTIDE SEQUENCE</scope>
    <source>
        <tissue evidence="3">Salivary glands</tissue>
    </source>
</reference>
<protein>
    <recommendedName>
        <fullName evidence="4">Pancreatic trypsin inhibitor</fullName>
    </recommendedName>
</protein>